<keyword evidence="3" id="KW-1185">Reference proteome</keyword>
<keyword evidence="1" id="KW-1133">Transmembrane helix</keyword>
<gene>
    <name evidence="2" type="ORF">AWM68_17675</name>
</gene>
<dbReference type="AlphaFoldDB" id="A0A161TPN9"/>
<evidence type="ECO:0000313" key="3">
    <source>
        <dbReference type="Proteomes" id="UP000076567"/>
    </source>
</evidence>
<dbReference type="EMBL" id="LRFC01000006">
    <property type="protein sequence ID" value="KZE68001.1"/>
    <property type="molecule type" value="Genomic_DNA"/>
</dbReference>
<evidence type="ECO:0000313" key="2">
    <source>
        <dbReference type="EMBL" id="KZE68001.1"/>
    </source>
</evidence>
<proteinExistence type="predicted"/>
<accession>A0A161TPN9</accession>
<reference evidence="3" key="1">
    <citation type="submission" date="2016-01" db="EMBL/GenBank/DDBJ databases">
        <title>Draft genome of Chromobacterium sp. F49.</title>
        <authorList>
            <person name="Hong K.W."/>
        </authorList>
    </citation>
    <scope>NUCLEOTIDE SEQUENCE [LARGE SCALE GENOMIC DNA]</scope>
    <source>
        <strain evidence="3">P7IIIA</strain>
    </source>
</reference>
<keyword evidence="1" id="KW-0812">Transmembrane</keyword>
<dbReference type="RefSeq" id="WP_066238519.1">
    <property type="nucleotide sequence ID" value="NZ_LRFC01000006.1"/>
</dbReference>
<evidence type="ECO:0000256" key="1">
    <source>
        <dbReference type="SAM" id="Phobius"/>
    </source>
</evidence>
<protein>
    <submittedName>
        <fullName evidence="2">Uncharacterized protein</fullName>
    </submittedName>
</protein>
<comment type="caution">
    <text evidence="2">The sequence shown here is derived from an EMBL/GenBank/DDBJ whole genome shotgun (WGS) entry which is preliminary data.</text>
</comment>
<dbReference type="Proteomes" id="UP000076567">
    <property type="component" value="Unassembled WGS sequence"/>
</dbReference>
<name>A0A161TPN9_9BACL</name>
<organism evidence="2 3">
    <name type="scientific">Fictibacillus phosphorivorans</name>
    <dbReference type="NCBI Taxonomy" id="1221500"/>
    <lineage>
        <taxon>Bacteria</taxon>
        <taxon>Bacillati</taxon>
        <taxon>Bacillota</taxon>
        <taxon>Bacilli</taxon>
        <taxon>Bacillales</taxon>
        <taxon>Fictibacillaceae</taxon>
        <taxon>Fictibacillus</taxon>
    </lineage>
</organism>
<sequence length="172" mass="19722">MKIKKRLWISVAIVISVLMLFLGIEYNNKLAFSTGPEEVLYHSDENTYSIQQIVHQETFSEDKYAYILFLTEDKKPEDSIVLAEFKKTSTGWELKGMVLNSLEGLQTVGDGNNRTLYGLSPSDVETVKLGERSAQLFSIGENKKKIWFIYKPTKKELDLLPIFYNKEGQKLS</sequence>
<dbReference type="OrthoDB" id="8635523at2"/>
<keyword evidence="1" id="KW-0472">Membrane</keyword>
<feature type="transmembrane region" description="Helical" evidence="1">
    <location>
        <begin position="7"/>
        <end position="24"/>
    </location>
</feature>